<organism evidence="9 10">
    <name type="scientific">Porites evermanni</name>
    <dbReference type="NCBI Taxonomy" id="104178"/>
    <lineage>
        <taxon>Eukaryota</taxon>
        <taxon>Metazoa</taxon>
        <taxon>Cnidaria</taxon>
        <taxon>Anthozoa</taxon>
        <taxon>Hexacorallia</taxon>
        <taxon>Scleractinia</taxon>
        <taxon>Fungiina</taxon>
        <taxon>Poritidae</taxon>
        <taxon>Porites</taxon>
    </lineage>
</organism>
<evidence type="ECO:0000256" key="2">
    <source>
        <dbReference type="ARBA" id="ARBA00022692"/>
    </source>
</evidence>
<dbReference type="EMBL" id="CALNXI010000710">
    <property type="protein sequence ID" value="CAH3038208.1"/>
    <property type="molecule type" value="Genomic_DNA"/>
</dbReference>
<feature type="transmembrane region" description="Helical" evidence="7">
    <location>
        <begin position="274"/>
        <end position="296"/>
    </location>
</feature>
<feature type="transmembrane region" description="Helical" evidence="7">
    <location>
        <begin position="43"/>
        <end position="67"/>
    </location>
</feature>
<name>A0ABN8MXG6_9CNID</name>
<feature type="transmembrane region" description="Helical" evidence="7">
    <location>
        <begin position="326"/>
        <end position="342"/>
    </location>
</feature>
<dbReference type="PANTHER" id="PTHR16189:SF0">
    <property type="entry name" value="TRANSMEMBRANE PROTEIN 104"/>
    <property type="match status" value="1"/>
</dbReference>
<gene>
    <name evidence="9" type="ORF">PEVE_00039850</name>
</gene>
<comment type="similarity">
    <text evidence="6">Belongs to the TMEM104 family.</text>
</comment>
<dbReference type="Proteomes" id="UP001159427">
    <property type="component" value="Unassembled WGS sequence"/>
</dbReference>
<protein>
    <recommendedName>
        <fullName evidence="8">Amino acid transporter transmembrane domain-containing protein</fullName>
    </recommendedName>
</protein>
<sequence>MSGKTLQSNPSSSSYSAKVAAVFLFNLLVGVGILALPSAIAKAGVIAGILSLTTVSFMAFISVTFMIEVLATANAWRGTKTVVARKALVKGYPAQDDSVAQISQLKVKNDVFSAPLFEIEEKFEMGYMAELFLGTAGSTFFYAVLCLYLYGDLAIYAVSVATTLEKAVGTSHQISYYSFLWGFIMLIGPFCFFTFQKTTYLQLFTMVMRNSAMGLMILLTVLDIANGHYVPSDQLMLWDTEKAKELIGITVFTFMCQHTIPSIILPLADKSKTLRVVLIDYIIVLLYCSIIVFSAVMNKPASQISPLYSLNFSDHSVTDIFCRQQLFTLIALVPPVVIAIFIHDVGQLVALTGSFAGLAIMFVTPGLLVLYSRDKLDRTVPQWRQIHHHKSPFQHKAWVYLTLAFAAFVLITRIF</sequence>
<evidence type="ECO:0000256" key="3">
    <source>
        <dbReference type="ARBA" id="ARBA00022989"/>
    </source>
</evidence>
<evidence type="ECO:0000259" key="8">
    <source>
        <dbReference type="Pfam" id="PF01490"/>
    </source>
</evidence>
<dbReference type="Pfam" id="PF01490">
    <property type="entry name" value="Aa_trans"/>
    <property type="match status" value="1"/>
</dbReference>
<evidence type="ECO:0000313" key="9">
    <source>
        <dbReference type="EMBL" id="CAH3038208.1"/>
    </source>
</evidence>
<feature type="transmembrane region" description="Helical" evidence="7">
    <location>
        <begin position="176"/>
        <end position="195"/>
    </location>
</feature>
<accession>A0ABN8MXG6</accession>
<evidence type="ECO:0000256" key="1">
    <source>
        <dbReference type="ARBA" id="ARBA00004141"/>
    </source>
</evidence>
<evidence type="ECO:0000256" key="7">
    <source>
        <dbReference type="SAM" id="Phobius"/>
    </source>
</evidence>
<feature type="transmembrane region" description="Helical" evidence="7">
    <location>
        <begin position="246"/>
        <end position="268"/>
    </location>
</feature>
<keyword evidence="10" id="KW-1185">Reference proteome</keyword>
<keyword evidence="2 7" id="KW-0812">Transmembrane</keyword>
<evidence type="ECO:0000256" key="5">
    <source>
        <dbReference type="ARBA" id="ARBA00023180"/>
    </source>
</evidence>
<keyword evidence="5" id="KW-0325">Glycoprotein</keyword>
<dbReference type="InterPro" id="IPR013057">
    <property type="entry name" value="AA_transpt_TM"/>
</dbReference>
<comment type="subcellular location">
    <subcellularLocation>
        <location evidence="1">Membrane</location>
        <topology evidence="1">Multi-pass membrane protein</topology>
    </subcellularLocation>
</comment>
<feature type="domain" description="Amino acid transporter transmembrane" evidence="8">
    <location>
        <begin position="16"/>
        <end position="290"/>
    </location>
</feature>
<feature type="transmembrane region" description="Helical" evidence="7">
    <location>
        <begin position="140"/>
        <end position="164"/>
    </location>
</feature>
<keyword evidence="4 7" id="KW-0472">Membrane</keyword>
<reference evidence="9 10" key="1">
    <citation type="submission" date="2022-05" db="EMBL/GenBank/DDBJ databases">
        <authorList>
            <consortium name="Genoscope - CEA"/>
            <person name="William W."/>
        </authorList>
    </citation>
    <scope>NUCLEOTIDE SEQUENCE [LARGE SCALE GENOMIC DNA]</scope>
</reference>
<comment type="caution">
    <text evidence="9">The sequence shown here is derived from an EMBL/GenBank/DDBJ whole genome shotgun (WGS) entry which is preliminary data.</text>
</comment>
<evidence type="ECO:0000256" key="6">
    <source>
        <dbReference type="ARBA" id="ARBA00038166"/>
    </source>
</evidence>
<keyword evidence="3 7" id="KW-1133">Transmembrane helix</keyword>
<feature type="transmembrane region" description="Helical" evidence="7">
    <location>
        <begin position="397"/>
        <end position="414"/>
    </location>
</feature>
<feature type="transmembrane region" description="Helical" evidence="7">
    <location>
        <begin position="348"/>
        <end position="371"/>
    </location>
</feature>
<feature type="transmembrane region" description="Helical" evidence="7">
    <location>
        <begin position="15"/>
        <end position="36"/>
    </location>
</feature>
<feature type="transmembrane region" description="Helical" evidence="7">
    <location>
        <begin position="207"/>
        <end position="225"/>
    </location>
</feature>
<dbReference type="PANTHER" id="PTHR16189">
    <property type="entry name" value="TRANSMEMBRANE PROTEIN 104-RELATED"/>
    <property type="match status" value="1"/>
</dbReference>
<evidence type="ECO:0000313" key="10">
    <source>
        <dbReference type="Proteomes" id="UP001159427"/>
    </source>
</evidence>
<evidence type="ECO:0000256" key="4">
    <source>
        <dbReference type="ARBA" id="ARBA00023136"/>
    </source>
</evidence>
<proteinExistence type="inferred from homology"/>